<dbReference type="InterPro" id="IPR002168">
    <property type="entry name" value="Lipase_GDXG_HIS_AS"/>
</dbReference>
<evidence type="ECO:0000313" key="5">
    <source>
        <dbReference type="Proteomes" id="UP000237655"/>
    </source>
</evidence>
<dbReference type="RefSeq" id="WP_106472268.1">
    <property type="nucleotide sequence ID" value="NZ_CP027665.1"/>
</dbReference>
<keyword evidence="5" id="KW-1185">Reference proteome</keyword>
<dbReference type="SUPFAM" id="SSF53474">
    <property type="entry name" value="alpha/beta-Hydrolases"/>
    <property type="match status" value="1"/>
</dbReference>
<evidence type="ECO:0000259" key="3">
    <source>
        <dbReference type="Pfam" id="PF07859"/>
    </source>
</evidence>
<keyword evidence="2 4" id="KW-0378">Hydrolase</keyword>
<gene>
    <name evidence="4" type="ORF">C6Y53_09700</name>
</gene>
<name>A0A2S0MPY0_9RHOB</name>
<feature type="domain" description="Alpha/beta hydrolase fold-3" evidence="3">
    <location>
        <begin position="79"/>
        <end position="291"/>
    </location>
</feature>
<dbReference type="PANTHER" id="PTHR48081">
    <property type="entry name" value="AB HYDROLASE SUPERFAMILY PROTEIN C4A8.06C"/>
    <property type="match status" value="1"/>
</dbReference>
<dbReference type="EMBL" id="CP027665">
    <property type="protein sequence ID" value="AVO37950.1"/>
    <property type="molecule type" value="Genomic_DNA"/>
</dbReference>
<reference evidence="5" key="1">
    <citation type="submission" date="2018-03" db="EMBL/GenBank/DDBJ databases">
        <title>Genomic analysis of the strain SH-1 isolated from shrimp intestine.</title>
        <authorList>
            <person name="Kim Y.-S."/>
            <person name="Kim S.-E."/>
            <person name="Kim K.-H."/>
        </authorList>
    </citation>
    <scope>NUCLEOTIDE SEQUENCE [LARGE SCALE GENOMIC DNA]</scope>
    <source>
        <strain evidence="5">SH-1</strain>
    </source>
</reference>
<evidence type="ECO:0000256" key="2">
    <source>
        <dbReference type="ARBA" id="ARBA00022801"/>
    </source>
</evidence>
<dbReference type="Proteomes" id="UP000237655">
    <property type="component" value="Chromosome"/>
</dbReference>
<proteinExistence type="inferred from homology"/>
<dbReference type="InterPro" id="IPR029058">
    <property type="entry name" value="AB_hydrolase_fold"/>
</dbReference>
<dbReference type="InterPro" id="IPR013094">
    <property type="entry name" value="AB_hydrolase_3"/>
</dbReference>
<evidence type="ECO:0000313" key="4">
    <source>
        <dbReference type="EMBL" id="AVO37950.1"/>
    </source>
</evidence>
<organism evidence="4 5">
    <name type="scientific">Pukyongiella litopenaei</name>
    <dbReference type="NCBI Taxonomy" id="2605946"/>
    <lineage>
        <taxon>Bacteria</taxon>
        <taxon>Pseudomonadati</taxon>
        <taxon>Pseudomonadota</taxon>
        <taxon>Alphaproteobacteria</taxon>
        <taxon>Rhodobacterales</taxon>
        <taxon>Paracoccaceae</taxon>
        <taxon>Pukyongiella</taxon>
    </lineage>
</organism>
<dbReference type="PROSITE" id="PS01173">
    <property type="entry name" value="LIPASE_GDXG_HIS"/>
    <property type="match status" value="1"/>
</dbReference>
<sequence>MTLDPDLHRMLERSRAAGGPPLQAMAVEEARAAMREMFLSNGYPIHHAAEVTSVPAQDCGGFALHLYRPKGVEGPLPALVYFHGGGFVLGDAAAYDTHSRALAHLLGVTVVFVEYRLAPEHRFPAALEDAQGAMDWLADKAPDLGIDTARMVLMGESAGGNLAVNAALHARAKGRISFRGLTLIYPVTDMRPFTGSDVPDGSLKDYASGVNLDMAEMQWFCETYLNTPAEGGLPENTLFGHPGLAGLPPTRIYTAECDPLRDMGMNFALRLTEQGVRAHAECLPGMLHSFMCHGSVSPRALRHFFRIVEDISAQFAYP</sequence>
<dbReference type="Pfam" id="PF07859">
    <property type="entry name" value="Abhydrolase_3"/>
    <property type="match status" value="1"/>
</dbReference>
<comment type="similarity">
    <text evidence="1">Belongs to the 'GDXG' lipolytic enzyme family.</text>
</comment>
<evidence type="ECO:0000256" key="1">
    <source>
        <dbReference type="ARBA" id="ARBA00010515"/>
    </source>
</evidence>
<dbReference type="Gene3D" id="3.40.50.1820">
    <property type="entry name" value="alpha/beta hydrolase"/>
    <property type="match status" value="1"/>
</dbReference>
<accession>A0A2S0MPY0</accession>
<dbReference type="PANTHER" id="PTHR48081:SF8">
    <property type="entry name" value="ALPHA_BETA HYDROLASE FOLD-3 DOMAIN-CONTAINING PROTEIN-RELATED"/>
    <property type="match status" value="1"/>
</dbReference>
<dbReference type="GO" id="GO:0016787">
    <property type="term" value="F:hydrolase activity"/>
    <property type="evidence" value="ECO:0007669"/>
    <property type="project" value="UniProtKB-KW"/>
</dbReference>
<dbReference type="InterPro" id="IPR050300">
    <property type="entry name" value="GDXG_lipolytic_enzyme"/>
</dbReference>
<dbReference type="KEGG" id="thas:C6Y53_09700"/>
<dbReference type="AlphaFoldDB" id="A0A2S0MPY0"/>
<protein>
    <submittedName>
        <fullName evidence="4">Alpha/beta hydrolase</fullName>
    </submittedName>
</protein>